<dbReference type="HOGENOM" id="CLU_2036795_0_0_11"/>
<evidence type="ECO:0000256" key="1">
    <source>
        <dbReference type="SAM" id="MobiDB-lite"/>
    </source>
</evidence>
<name>V6KV08_STRRC</name>
<dbReference type="AlphaFoldDB" id="V6KV08"/>
<reference evidence="2 3" key="1">
    <citation type="journal article" date="2014" name="Genome Announc.">
        <title>Draft Genome Sequence of Streptomyces roseochromogenes subsp. oscitans DS 12.976, Producer of the Aminocoumarin Antibiotic Clorobiocin.</title>
        <authorList>
            <person name="Ruckert C."/>
            <person name="Kalinowski J."/>
            <person name="Heide L."/>
            <person name="Apel A.K."/>
        </authorList>
    </citation>
    <scope>NUCLEOTIDE SEQUENCE [LARGE SCALE GENOMIC DNA]</scope>
    <source>
        <strain evidence="2 3">DS 12.976</strain>
    </source>
</reference>
<sequence length="121" mass="11884">MGPDEGAYGALAPAPVEAPVGLRTADARSEPALDAEPEVAGPDVDLPVASRAAGAAAFLSRSEVTATSAARLSRPGTAPAAPSTWHIPCGAVIAAPPRPACSSGLAAANTVRRDRYGDGGA</sequence>
<keyword evidence="3" id="KW-1185">Reference proteome</keyword>
<dbReference type="EMBL" id="AWQX01000023">
    <property type="protein sequence ID" value="EST36015.1"/>
    <property type="molecule type" value="Genomic_DNA"/>
</dbReference>
<protein>
    <submittedName>
        <fullName evidence="2">Uncharacterized protein</fullName>
    </submittedName>
</protein>
<proteinExistence type="predicted"/>
<gene>
    <name evidence="2" type="ORF">M878_03675</name>
</gene>
<feature type="region of interest" description="Disordered" evidence="1">
    <location>
        <begin position="21"/>
        <end position="41"/>
    </location>
</feature>
<comment type="caution">
    <text evidence="2">The sequence shown here is derived from an EMBL/GenBank/DDBJ whole genome shotgun (WGS) entry which is preliminary data.</text>
</comment>
<organism evidence="2 3">
    <name type="scientific">Streptomyces roseochromogenus subsp. oscitans DS 12.976</name>
    <dbReference type="NCBI Taxonomy" id="1352936"/>
    <lineage>
        <taxon>Bacteria</taxon>
        <taxon>Bacillati</taxon>
        <taxon>Actinomycetota</taxon>
        <taxon>Actinomycetes</taxon>
        <taxon>Kitasatosporales</taxon>
        <taxon>Streptomycetaceae</taxon>
        <taxon>Streptomyces</taxon>
    </lineage>
</organism>
<evidence type="ECO:0000313" key="2">
    <source>
        <dbReference type="EMBL" id="EST36015.1"/>
    </source>
</evidence>
<accession>V6KV08</accession>
<dbReference type="Proteomes" id="UP000017984">
    <property type="component" value="Chromosome"/>
</dbReference>
<evidence type="ECO:0000313" key="3">
    <source>
        <dbReference type="Proteomes" id="UP000017984"/>
    </source>
</evidence>